<dbReference type="Pfam" id="PF01381">
    <property type="entry name" value="HTH_3"/>
    <property type="match status" value="1"/>
</dbReference>
<dbReference type="GO" id="GO:0003677">
    <property type="term" value="F:DNA binding"/>
    <property type="evidence" value="ECO:0007669"/>
    <property type="project" value="UniProtKB-KW"/>
</dbReference>
<evidence type="ECO:0000259" key="2">
    <source>
        <dbReference type="PROSITE" id="PS50943"/>
    </source>
</evidence>
<dbReference type="PANTHER" id="PTHR46558">
    <property type="entry name" value="TRACRIPTIONAL REGULATORY PROTEIN-RELATED-RELATED"/>
    <property type="match status" value="1"/>
</dbReference>
<dbReference type="InterPro" id="IPR001387">
    <property type="entry name" value="Cro/C1-type_HTH"/>
</dbReference>
<dbReference type="CDD" id="cd00093">
    <property type="entry name" value="HTH_XRE"/>
    <property type="match status" value="1"/>
</dbReference>
<evidence type="ECO:0000256" key="1">
    <source>
        <dbReference type="ARBA" id="ARBA00023125"/>
    </source>
</evidence>
<feature type="domain" description="HTH cro/C1-type" evidence="2">
    <location>
        <begin position="1"/>
        <end position="37"/>
    </location>
</feature>
<dbReference type="PANTHER" id="PTHR46558:SF11">
    <property type="entry name" value="HTH-TYPE TRANSCRIPTIONAL REGULATOR XRE"/>
    <property type="match status" value="1"/>
</dbReference>
<dbReference type="SUPFAM" id="SSF47413">
    <property type="entry name" value="lambda repressor-like DNA-binding domains"/>
    <property type="match status" value="1"/>
</dbReference>
<keyword evidence="1" id="KW-0238">DNA-binding</keyword>
<dbReference type="PROSITE" id="PS50943">
    <property type="entry name" value="HTH_CROC1"/>
    <property type="match status" value="1"/>
</dbReference>
<accession>A0A8S5QQI9</accession>
<organism evidence="3">
    <name type="scientific">Siphoviridae sp. ct8LX107</name>
    <dbReference type="NCBI Taxonomy" id="2826169"/>
    <lineage>
        <taxon>Viruses</taxon>
        <taxon>Duplodnaviria</taxon>
        <taxon>Heunggongvirae</taxon>
        <taxon>Uroviricota</taxon>
        <taxon>Caudoviricetes</taxon>
    </lineage>
</organism>
<evidence type="ECO:0000313" key="3">
    <source>
        <dbReference type="EMBL" id="DAE21005.1"/>
    </source>
</evidence>
<name>A0A8S5QQI9_9CAUD</name>
<proteinExistence type="predicted"/>
<dbReference type="InterPro" id="IPR010982">
    <property type="entry name" value="Lambda_DNA-bd_dom_sf"/>
</dbReference>
<dbReference type="EMBL" id="BK015706">
    <property type="protein sequence ID" value="DAE21005.1"/>
    <property type="molecule type" value="Genomic_DNA"/>
</dbReference>
<dbReference type="Gene3D" id="1.10.260.40">
    <property type="entry name" value="lambda repressor-like DNA-binding domains"/>
    <property type="match status" value="1"/>
</dbReference>
<sequence length="82" mass="9411">MGVSESMISLYENNKAQPDINMIYKMADYFDVSIDFLLGRKTDESKEEKTDDKLVVDILSLTKEEKTLVQGYVSGIKARRKE</sequence>
<protein>
    <submittedName>
        <fullName evidence="3">Helix-turn-helix domain protein</fullName>
    </submittedName>
</protein>
<reference evidence="3" key="1">
    <citation type="journal article" date="2021" name="Proc. Natl. Acad. Sci. U.S.A.">
        <title>A Catalog of Tens of Thousands of Viruses from Human Metagenomes Reveals Hidden Associations with Chronic Diseases.</title>
        <authorList>
            <person name="Tisza M.J."/>
            <person name="Buck C.B."/>
        </authorList>
    </citation>
    <scope>NUCLEOTIDE SEQUENCE</scope>
    <source>
        <strain evidence="3">Ct8LX107</strain>
    </source>
</reference>